<name>A0A803PK48_CANSA</name>
<evidence type="ECO:0000256" key="1">
    <source>
        <dbReference type="SAM" id="MobiDB-lite"/>
    </source>
</evidence>
<keyword evidence="3" id="KW-1185">Reference proteome</keyword>
<feature type="compositionally biased region" description="Polar residues" evidence="1">
    <location>
        <begin position="81"/>
        <end position="92"/>
    </location>
</feature>
<organism evidence="2 3">
    <name type="scientific">Cannabis sativa</name>
    <name type="common">Hemp</name>
    <name type="synonym">Marijuana</name>
    <dbReference type="NCBI Taxonomy" id="3483"/>
    <lineage>
        <taxon>Eukaryota</taxon>
        <taxon>Viridiplantae</taxon>
        <taxon>Streptophyta</taxon>
        <taxon>Embryophyta</taxon>
        <taxon>Tracheophyta</taxon>
        <taxon>Spermatophyta</taxon>
        <taxon>Magnoliopsida</taxon>
        <taxon>eudicotyledons</taxon>
        <taxon>Gunneridae</taxon>
        <taxon>Pentapetalae</taxon>
        <taxon>rosids</taxon>
        <taxon>fabids</taxon>
        <taxon>Rosales</taxon>
        <taxon>Cannabaceae</taxon>
        <taxon>Cannabis</taxon>
    </lineage>
</organism>
<evidence type="ECO:0000313" key="2">
    <source>
        <dbReference type="EnsemblPlants" id="cds.evm.model.05.1125"/>
    </source>
</evidence>
<dbReference type="Proteomes" id="UP000596661">
    <property type="component" value="Chromosome 5"/>
</dbReference>
<feature type="region of interest" description="Disordered" evidence="1">
    <location>
        <begin position="78"/>
        <end position="110"/>
    </location>
</feature>
<protein>
    <submittedName>
        <fullName evidence="2">Uncharacterized protein</fullName>
    </submittedName>
</protein>
<reference evidence="2" key="1">
    <citation type="submission" date="2018-11" db="EMBL/GenBank/DDBJ databases">
        <authorList>
            <person name="Grassa J C."/>
        </authorList>
    </citation>
    <scope>NUCLEOTIDE SEQUENCE [LARGE SCALE GENOMIC DNA]</scope>
</reference>
<reference evidence="2" key="2">
    <citation type="submission" date="2021-03" db="UniProtKB">
        <authorList>
            <consortium name="EnsemblPlants"/>
        </authorList>
    </citation>
    <scope>IDENTIFICATION</scope>
</reference>
<dbReference type="EnsemblPlants" id="evm.model.05.1125">
    <property type="protein sequence ID" value="cds.evm.model.05.1125"/>
    <property type="gene ID" value="evm.TU.05.1125"/>
</dbReference>
<accession>A0A803PK48</accession>
<feature type="compositionally biased region" description="Basic and acidic residues" evidence="1">
    <location>
        <begin position="93"/>
        <end position="106"/>
    </location>
</feature>
<dbReference type="EMBL" id="UZAU01000497">
    <property type="status" value="NOT_ANNOTATED_CDS"/>
    <property type="molecule type" value="Genomic_DNA"/>
</dbReference>
<dbReference type="Gramene" id="evm.model.05.1125">
    <property type="protein sequence ID" value="cds.evm.model.05.1125"/>
    <property type="gene ID" value="evm.TU.05.1125"/>
</dbReference>
<evidence type="ECO:0000313" key="3">
    <source>
        <dbReference type="Proteomes" id="UP000596661"/>
    </source>
</evidence>
<sequence length="124" mass="14392">MFFSVSISYNYQIRKPYEDSFSFIKLAASQRVGDDGARVGDDGAWEIEIIMRPNYPREEAMARDVVKYMNPTYEQIKKQELNNPPTMGQSKRLQVDHDSGQDENKKWRPCSECSRCKKAPFGLM</sequence>
<proteinExistence type="predicted"/>
<dbReference type="AlphaFoldDB" id="A0A803PK48"/>